<dbReference type="GO" id="GO:0003735">
    <property type="term" value="F:structural constituent of ribosome"/>
    <property type="evidence" value="ECO:0007669"/>
    <property type="project" value="InterPro"/>
</dbReference>
<evidence type="ECO:0000313" key="7">
    <source>
        <dbReference type="Proteomes" id="UP000577419"/>
    </source>
</evidence>
<comment type="similarity">
    <text evidence="3">Belongs to the eukaryotic ribosomal protein eS24 family.</text>
</comment>
<protein>
    <recommendedName>
        <fullName evidence="3">Small ribosomal subunit protein eS24</fullName>
    </recommendedName>
</protein>
<dbReference type="GO" id="GO:1990904">
    <property type="term" value="C:ribonucleoprotein complex"/>
    <property type="evidence" value="ECO:0007669"/>
    <property type="project" value="UniProtKB-KW"/>
</dbReference>
<reference evidence="5" key="1">
    <citation type="journal article" date="2020" name="bioRxiv">
        <title>A rank-normalized archaeal taxonomy based on genome phylogeny resolves widespread incomplete and uneven classifications.</title>
        <authorList>
            <person name="Rinke C."/>
            <person name="Chuvochina M."/>
            <person name="Mussig A.J."/>
            <person name="Chaumeil P.-A."/>
            <person name="Waite D.W."/>
            <person name="Whitman W.B."/>
            <person name="Parks D.H."/>
            <person name="Hugenholtz P."/>
        </authorList>
    </citation>
    <scope>NUCLEOTIDE SEQUENCE</scope>
    <source>
        <strain evidence="5">UBA10011</strain>
    </source>
</reference>
<dbReference type="Gene3D" id="3.30.70.3370">
    <property type="match status" value="1"/>
</dbReference>
<evidence type="ECO:0000256" key="4">
    <source>
        <dbReference type="SAM" id="MobiDB-lite"/>
    </source>
</evidence>
<dbReference type="Proteomes" id="UP000577419">
    <property type="component" value="Unassembled WGS sequence"/>
</dbReference>
<dbReference type="EMBL" id="DUFG01000017">
    <property type="protein sequence ID" value="HIH08375.1"/>
    <property type="molecule type" value="Genomic_DNA"/>
</dbReference>
<reference evidence="6" key="3">
    <citation type="submission" date="2021-05" db="EMBL/GenBank/DDBJ databases">
        <title>Protein family content uncovers lineage relationships and bacterial pathway maintenance mechanisms in DPANN archaea.</title>
        <authorList>
            <person name="Castelle C.J."/>
            <person name="Meheust R."/>
            <person name="Jaffe A.L."/>
            <person name="Seitz K."/>
            <person name="Gong X."/>
            <person name="Baker B.J."/>
            <person name="Banfield J.F."/>
        </authorList>
    </citation>
    <scope>NUCLEOTIDE SEQUENCE</scope>
    <source>
        <strain evidence="6">RIFCSPHIGHO2_01_FULL_GW2011_AR10_43_9</strain>
    </source>
</reference>
<evidence type="ECO:0000313" key="5">
    <source>
        <dbReference type="EMBL" id="HIH08375.1"/>
    </source>
</evidence>
<proteinExistence type="inferred from homology"/>
<dbReference type="Proteomes" id="UP000683213">
    <property type="component" value="Unassembled WGS sequence"/>
</dbReference>
<evidence type="ECO:0000256" key="3">
    <source>
        <dbReference type="HAMAP-Rule" id="MF_00545"/>
    </source>
</evidence>
<keyword evidence="2 3" id="KW-0687">Ribonucleoprotein</keyword>
<evidence type="ECO:0000256" key="2">
    <source>
        <dbReference type="ARBA" id="ARBA00023274"/>
    </source>
</evidence>
<reference evidence="6" key="2">
    <citation type="submission" date="2021-03" db="EMBL/GenBank/DDBJ databases">
        <authorList>
            <person name="Jaffe A."/>
        </authorList>
    </citation>
    <scope>NUCLEOTIDE SEQUENCE</scope>
    <source>
        <strain evidence="6">RIFCSPHIGHO2_01_FULL_GW2011_AR10_43_9</strain>
    </source>
</reference>
<feature type="compositionally biased region" description="Basic and acidic residues" evidence="4">
    <location>
        <begin position="91"/>
        <end position="103"/>
    </location>
</feature>
<name>A0A7J4IVV0_9ARCH</name>
<dbReference type="InterPro" id="IPR053709">
    <property type="entry name" value="eRP_eS24_sf"/>
</dbReference>
<dbReference type="InterPro" id="IPR001976">
    <property type="entry name" value="Ribosomal_eS24"/>
</dbReference>
<gene>
    <name evidence="3" type="primary">rps24e</name>
    <name evidence="5" type="ORF">HA237_03325</name>
    <name evidence="6" type="ORF">J4224_04140</name>
</gene>
<sequence length="124" mass="14341">MKVEIVSKTDNHFFSRQEIEFRVNDAKQTPSRKELREKIAALTNAKEESVIVDEIRQSFGMHKVLGRARIYPSKSKMEEVEEKFIIERNFGRKKKEETGKEPESSASTEKQSAEKPKEKAKRGA</sequence>
<dbReference type="AlphaFoldDB" id="A0A7J4IVV0"/>
<dbReference type="InterPro" id="IPR012678">
    <property type="entry name" value="Ribosomal_uL23/eL15/eS24_sf"/>
</dbReference>
<organism evidence="5 7">
    <name type="scientific">Candidatus Iainarchaeum sp</name>
    <dbReference type="NCBI Taxonomy" id="3101447"/>
    <lineage>
        <taxon>Archaea</taxon>
        <taxon>Candidatus Iainarchaeota</taxon>
        <taxon>Candidatus Iainarchaeia</taxon>
        <taxon>Candidatus Iainarchaeales</taxon>
        <taxon>Candidatus Iainarchaeaceae</taxon>
        <taxon>Candidatus Iainarchaeum</taxon>
    </lineage>
</organism>
<dbReference type="Pfam" id="PF01282">
    <property type="entry name" value="Ribosomal_S24e"/>
    <property type="match status" value="1"/>
</dbReference>
<dbReference type="SUPFAM" id="SSF54189">
    <property type="entry name" value="Ribosomal proteins S24e, L23 and L15e"/>
    <property type="match status" value="1"/>
</dbReference>
<evidence type="ECO:0000313" key="6">
    <source>
        <dbReference type="EMBL" id="MBS3059585.1"/>
    </source>
</evidence>
<dbReference type="GO" id="GO:0005840">
    <property type="term" value="C:ribosome"/>
    <property type="evidence" value="ECO:0007669"/>
    <property type="project" value="UniProtKB-KW"/>
</dbReference>
<feature type="region of interest" description="Disordered" evidence="4">
    <location>
        <begin position="91"/>
        <end position="124"/>
    </location>
</feature>
<dbReference type="EMBL" id="JAGVWF010000058">
    <property type="protein sequence ID" value="MBS3059585.1"/>
    <property type="molecule type" value="Genomic_DNA"/>
</dbReference>
<keyword evidence="1 3" id="KW-0689">Ribosomal protein</keyword>
<evidence type="ECO:0000256" key="1">
    <source>
        <dbReference type="ARBA" id="ARBA00022980"/>
    </source>
</evidence>
<comment type="caution">
    <text evidence="5">The sequence shown here is derived from an EMBL/GenBank/DDBJ whole genome shotgun (WGS) entry which is preliminary data.</text>
</comment>
<dbReference type="GO" id="GO:0006412">
    <property type="term" value="P:translation"/>
    <property type="evidence" value="ECO:0007669"/>
    <property type="project" value="UniProtKB-UniRule"/>
</dbReference>
<dbReference type="HAMAP" id="MF_00545">
    <property type="entry name" value="Ribosomal_eS24"/>
    <property type="match status" value="1"/>
</dbReference>
<accession>A0A7J4IVV0</accession>